<protein>
    <submittedName>
        <fullName evidence="1">Uncharacterized protein</fullName>
    </submittedName>
</protein>
<reference evidence="1" key="1">
    <citation type="journal article" date="2020" name="Stud. Mycol.">
        <title>101 Dothideomycetes genomes: a test case for predicting lifestyles and emergence of pathogens.</title>
        <authorList>
            <person name="Haridas S."/>
            <person name="Albert R."/>
            <person name="Binder M."/>
            <person name="Bloem J."/>
            <person name="Labutti K."/>
            <person name="Salamov A."/>
            <person name="Andreopoulos B."/>
            <person name="Baker S."/>
            <person name="Barry K."/>
            <person name="Bills G."/>
            <person name="Bluhm B."/>
            <person name="Cannon C."/>
            <person name="Castanera R."/>
            <person name="Culley D."/>
            <person name="Daum C."/>
            <person name="Ezra D."/>
            <person name="Gonzalez J."/>
            <person name="Henrissat B."/>
            <person name="Kuo A."/>
            <person name="Liang C."/>
            <person name="Lipzen A."/>
            <person name="Lutzoni F."/>
            <person name="Magnuson J."/>
            <person name="Mondo S."/>
            <person name="Nolan M."/>
            <person name="Ohm R."/>
            <person name="Pangilinan J."/>
            <person name="Park H.-J."/>
            <person name="Ramirez L."/>
            <person name="Alfaro M."/>
            <person name="Sun H."/>
            <person name="Tritt A."/>
            <person name="Yoshinaga Y."/>
            <person name="Zwiers L.-H."/>
            <person name="Turgeon B."/>
            <person name="Goodwin S."/>
            <person name="Spatafora J."/>
            <person name="Crous P."/>
            <person name="Grigoriev I."/>
        </authorList>
    </citation>
    <scope>NUCLEOTIDE SEQUENCE</scope>
    <source>
        <strain evidence="1">CBS 269.34</strain>
    </source>
</reference>
<accession>A0A6A6QLJ7</accession>
<organism evidence="1 2">
    <name type="scientific">Lophium mytilinum</name>
    <dbReference type="NCBI Taxonomy" id="390894"/>
    <lineage>
        <taxon>Eukaryota</taxon>
        <taxon>Fungi</taxon>
        <taxon>Dikarya</taxon>
        <taxon>Ascomycota</taxon>
        <taxon>Pezizomycotina</taxon>
        <taxon>Dothideomycetes</taxon>
        <taxon>Pleosporomycetidae</taxon>
        <taxon>Mytilinidiales</taxon>
        <taxon>Mytilinidiaceae</taxon>
        <taxon>Lophium</taxon>
    </lineage>
</organism>
<proteinExistence type="predicted"/>
<sequence>MRTGIIRCEYPKAIRMIRRCLGRLREGHHRYSRRERARHVTLEILAIRASKVRTQRAAFRGIVGEVFPPAGTALPHVSRNCKDWSGEDGDNSRTESVLGWLSIGKMGKNGRLSQRSRSRVIVEGVHGREETRSSGVSIPRVLAGPAPYMSAGCGTSGVDANGVACVALAADP</sequence>
<gene>
    <name evidence="1" type="ORF">BU16DRAFT_95746</name>
</gene>
<evidence type="ECO:0000313" key="2">
    <source>
        <dbReference type="Proteomes" id="UP000799750"/>
    </source>
</evidence>
<evidence type="ECO:0000313" key="1">
    <source>
        <dbReference type="EMBL" id="KAF2492999.1"/>
    </source>
</evidence>
<name>A0A6A6QLJ7_9PEZI</name>
<dbReference type="AlphaFoldDB" id="A0A6A6QLJ7"/>
<keyword evidence="2" id="KW-1185">Reference proteome</keyword>
<dbReference type="EMBL" id="MU004193">
    <property type="protein sequence ID" value="KAF2492999.1"/>
    <property type="molecule type" value="Genomic_DNA"/>
</dbReference>
<dbReference type="Proteomes" id="UP000799750">
    <property type="component" value="Unassembled WGS sequence"/>
</dbReference>